<dbReference type="GeneID" id="93064594"/>
<accession>A0A095QM00</accession>
<dbReference type="SUPFAM" id="SSF48576">
    <property type="entry name" value="Terpenoid synthases"/>
    <property type="match status" value="1"/>
</dbReference>
<comment type="caution">
    <text evidence="2">The sequence shown here is derived from an EMBL/GenBank/DDBJ whole genome shotgun (WGS) entry which is preliminary data.</text>
</comment>
<dbReference type="OrthoDB" id="9807580at2"/>
<dbReference type="InterPro" id="IPR019845">
    <property type="entry name" value="Squalene/phytoene_synthase_CS"/>
</dbReference>
<dbReference type="eggNOG" id="COG1562">
    <property type="taxonomic scope" value="Bacteria"/>
</dbReference>
<dbReference type="InterPro" id="IPR044843">
    <property type="entry name" value="Trans_IPPS_bact-type"/>
</dbReference>
<keyword evidence="1 2" id="KW-0808">Transferase</keyword>
<evidence type="ECO:0000256" key="1">
    <source>
        <dbReference type="ARBA" id="ARBA00022679"/>
    </source>
</evidence>
<dbReference type="AlphaFoldDB" id="A0A095QM00"/>
<dbReference type="SFLD" id="SFLDG01018">
    <property type="entry name" value="Squalene/Phytoene_Synthase_Lik"/>
    <property type="match status" value="1"/>
</dbReference>
<dbReference type="EC" id="2.5.1.21" evidence="2"/>
<proteinExistence type="predicted"/>
<dbReference type="CDD" id="cd00683">
    <property type="entry name" value="Trans_IPPS_HH"/>
    <property type="match status" value="1"/>
</dbReference>
<dbReference type="Pfam" id="PF00494">
    <property type="entry name" value="SQS_PSY"/>
    <property type="match status" value="1"/>
</dbReference>
<protein>
    <submittedName>
        <fullName evidence="2">Squalene synthase HpnD</fullName>
        <ecNumber evidence="2">2.5.1.21</ecNumber>
    </submittedName>
</protein>
<evidence type="ECO:0000313" key="3">
    <source>
        <dbReference type="EMBL" id="PJO65075.1"/>
    </source>
</evidence>
<reference evidence="3 5" key="2">
    <citation type="submission" date="2017-11" db="EMBL/GenBank/DDBJ databases">
        <title>Molecular characterization of Burkholderia pseudomallei and closely related isolates from Vietnam.</title>
        <authorList>
            <person name="Ustinov D.V."/>
            <person name="Antonov A.S."/>
            <person name="Avdusheva E.F."/>
            <person name="Shpak I.M."/>
            <person name="Zakharova I.B."/>
            <person name="Thi L.A."/>
            <person name="Teteryatnikova N."/>
            <person name="Lopasteyskaya Y.A."/>
            <person name="Kuzyutina J.A."/>
            <person name="Ngo T.N."/>
            <person name="Victorov D.V."/>
        </authorList>
    </citation>
    <scope>NUCLEOTIDE SEQUENCE [LARGE SCALE GENOMIC DNA]</scope>
    <source>
        <strain evidence="3 5">V1512</strain>
    </source>
</reference>
<dbReference type="GO" id="GO:0004311">
    <property type="term" value="F:geranylgeranyl diphosphate synthase activity"/>
    <property type="evidence" value="ECO:0007669"/>
    <property type="project" value="InterPro"/>
</dbReference>
<dbReference type="EMBL" id="PHRB01000015">
    <property type="protein sequence ID" value="PJO65075.1"/>
    <property type="molecule type" value="Genomic_DNA"/>
</dbReference>
<dbReference type="Gene3D" id="1.10.600.10">
    <property type="entry name" value="Farnesyl Diphosphate Synthase"/>
    <property type="match status" value="1"/>
</dbReference>
<dbReference type="KEGG" id="but:X994_4704"/>
<name>A0A095QM00_BURPE</name>
<dbReference type="EMBL" id="JQIM01000008">
    <property type="protein sequence ID" value="KGX16514.1"/>
    <property type="molecule type" value="Genomic_DNA"/>
</dbReference>
<reference evidence="2 4" key="1">
    <citation type="submission" date="2014-08" db="EMBL/GenBank/DDBJ databases">
        <authorList>
            <person name="Bunnell A."/>
            <person name="Chain P.S."/>
            <person name="Chertkov O."/>
            <person name="Currie B.J."/>
            <person name="Daligault H.E."/>
            <person name="Davenport K.W."/>
            <person name="Davis C."/>
            <person name="Gleasner C.D."/>
            <person name="Johnson S.L."/>
            <person name="Kaestli M."/>
            <person name="Koren S."/>
            <person name="Kunde Y.A."/>
            <person name="Mayo M."/>
            <person name="McMurry K.K."/>
            <person name="Price E.P."/>
            <person name="Reitenga K.G."/>
            <person name="Robison R."/>
            <person name="Rosovitz M.J."/>
            <person name="Sarovich D.S."/>
            <person name="Teshima H."/>
        </authorList>
    </citation>
    <scope>NUCLEOTIDE SEQUENCE [LARGE SCALE GENOMIC DNA]</scope>
    <source>
        <strain evidence="2 4">MSHR44</strain>
    </source>
</reference>
<dbReference type="PROSITE" id="PS01045">
    <property type="entry name" value="SQUALEN_PHYTOEN_SYN_2"/>
    <property type="match status" value="1"/>
</dbReference>
<dbReference type="SFLD" id="SFLDS00005">
    <property type="entry name" value="Isoprenoid_Synthase_Type_I"/>
    <property type="match status" value="1"/>
</dbReference>
<dbReference type="SFLD" id="SFLDG01212">
    <property type="entry name" value="Phytoene_synthase_like"/>
    <property type="match status" value="1"/>
</dbReference>
<dbReference type="NCBIfam" id="TIGR03465">
    <property type="entry name" value="HpnD"/>
    <property type="match status" value="1"/>
</dbReference>
<dbReference type="OMA" id="YRCILEA"/>
<evidence type="ECO:0000313" key="4">
    <source>
        <dbReference type="Proteomes" id="UP000030475"/>
    </source>
</evidence>
<evidence type="ECO:0000313" key="2">
    <source>
        <dbReference type="EMBL" id="KGX16514.1"/>
    </source>
</evidence>
<dbReference type="PANTHER" id="PTHR31480">
    <property type="entry name" value="BIFUNCTIONAL LYCOPENE CYCLASE/PHYTOENE SYNTHASE"/>
    <property type="match status" value="1"/>
</dbReference>
<dbReference type="Proteomes" id="UP000030475">
    <property type="component" value="Unassembled WGS sequence"/>
</dbReference>
<evidence type="ECO:0000313" key="5">
    <source>
        <dbReference type="Proteomes" id="UP000231878"/>
    </source>
</evidence>
<sequence>MAVSNPVVDDNETDAAAVTSGSSFYLAMRILPAEQRDAMFQVYAFCRAVDDIADEGGARAERAAQLDRWRADIDDCYAGKPRASLVPLAREIGKFGLHRDDFHAMIDGMAMDAAEDICAPDEATLDLYCDRVASSAGRLSVRIFGMPDEPGRVLSHHLGRALQLTNILRDIDDDAAINRCYLPRELLAREGIAIADPQTIARDPLLPRVCATLVERALHHFAQADAVMDASPRAQVRAPRIMSGAYRLILEAAVARGFAPPRAPLRKPRARMLLLAARYALF</sequence>
<organism evidence="2 4">
    <name type="scientific">Burkholderia pseudomallei</name>
    <name type="common">Pseudomonas pseudomallei</name>
    <dbReference type="NCBI Taxonomy" id="28450"/>
    <lineage>
        <taxon>Bacteria</taxon>
        <taxon>Pseudomonadati</taxon>
        <taxon>Pseudomonadota</taxon>
        <taxon>Betaproteobacteria</taxon>
        <taxon>Burkholderiales</taxon>
        <taxon>Burkholderiaceae</taxon>
        <taxon>Burkholderia</taxon>
        <taxon>pseudomallei group</taxon>
    </lineage>
</organism>
<dbReference type="InterPro" id="IPR033904">
    <property type="entry name" value="Trans_IPPS_HH"/>
</dbReference>
<gene>
    <name evidence="2" type="primary">hpnD</name>
    <name evidence="3" type="ORF">CWD88_16730</name>
    <name evidence="2" type="ORF">Y036_5154</name>
</gene>
<dbReference type="InterPro" id="IPR008949">
    <property type="entry name" value="Isoprenoid_synthase_dom_sf"/>
</dbReference>
<dbReference type="GO" id="GO:0051996">
    <property type="term" value="F:squalene synthase [NAD(P)H] activity"/>
    <property type="evidence" value="ECO:0007669"/>
    <property type="project" value="UniProtKB-EC"/>
</dbReference>
<dbReference type="InterPro" id="IPR017828">
    <property type="entry name" value="SQ_synth_HpnD-like"/>
</dbReference>
<dbReference type="Proteomes" id="UP000231878">
    <property type="component" value="Unassembled WGS sequence"/>
</dbReference>
<dbReference type="GO" id="GO:0016117">
    <property type="term" value="P:carotenoid biosynthetic process"/>
    <property type="evidence" value="ECO:0007669"/>
    <property type="project" value="InterPro"/>
</dbReference>
<dbReference type="InterPro" id="IPR002060">
    <property type="entry name" value="Squ/phyt_synthse"/>
</dbReference>
<dbReference type="RefSeq" id="WP_004190675.1">
    <property type="nucleotide sequence ID" value="NZ_AP028072.1"/>
</dbReference>